<evidence type="ECO:0000313" key="6">
    <source>
        <dbReference type="Proteomes" id="UP000295794"/>
    </source>
</evidence>
<dbReference type="Gene3D" id="3.40.190.10">
    <property type="entry name" value="Periplasmic binding protein-like II"/>
    <property type="match status" value="2"/>
</dbReference>
<feature type="domain" description="Solute-binding protein family 3/N-terminal" evidence="2">
    <location>
        <begin position="23"/>
        <end position="212"/>
    </location>
</feature>
<name>A0A377Q794_9NEIS</name>
<keyword evidence="1" id="KW-0732">Signal</keyword>
<proteinExistence type="predicted"/>
<dbReference type="RefSeq" id="WP_115226752.1">
    <property type="nucleotide sequence ID" value="NZ_CAWOLO010000005.1"/>
</dbReference>
<dbReference type="AlphaFoldDB" id="A0A377Q794"/>
<dbReference type="PANTHER" id="PTHR35936">
    <property type="entry name" value="MEMBRANE-BOUND LYTIC MUREIN TRANSGLYCOSYLASE F"/>
    <property type="match status" value="1"/>
</dbReference>
<dbReference type="PANTHER" id="PTHR35936:SF25">
    <property type="entry name" value="ABC TRANSPORTER SUBSTRATE-BINDING PROTEIN"/>
    <property type="match status" value="1"/>
</dbReference>
<protein>
    <submittedName>
        <fullName evidence="4">ABC-type amino acid transport substrate-binding protein</fullName>
    </submittedName>
    <submittedName>
        <fullName evidence="3">Sulfate starvation-induced protein 7</fullName>
    </submittedName>
</protein>
<dbReference type="InterPro" id="IPR001638">
    <property type="entry name" value="Solute-binding_3/MltF_N"/>
</dbReference>
<dbReference type="Proteomes" id="UP000255108">
    <property type="component" value="Unassembled WGS sequence"/>
</dbReference>
<keyword evidence="6" id="KW-1185">Reference proteome</keyword>
<evidence type="ECO:0000259" key="2">
    <source>
        <dbReference type="Pfam" id="PF00497"/>
    </source>
</evidence>
<evidence type="ECO:0000313" key="3">
    <source>
        <dbReference type="EMBL" id="STQ90429.1"/>
    </source>
</evidence>
<dbReference type="Pfam" id="PF00497">
    <property type="entry name" value="SBP_bac_3"/>
    <property type="match status" value="1"/>
</dbReference>
<accession>A0A377Q794</accession>
<reference evidence="3 5" key="1">
    <citation type="submission" date="2018-06" db="EMBL/GenBank/DDBJ databases">
        <authorList>
            <consortium name="Pathogen Informatics"/>
            <person name="Doyle S."/>
        </authorList>
    </citation>
    <scope>NUCLEOTIDE SEQUENCE [LARGE SCALE GENOMIC DNA]</scope>
    <source>
        <strain evidence="3 5">NCTC11159</strain>
    </source>
</reference>
<dbReference type="SUPFAM" id="SSF53850">
    <property type="entry name" value="Periplasmic binding protein-like II"/>
    <property type="match status" value="1"/>
</dbReference>
<dbReference type="Proteomes" id="UP000295794">
    <property type="component" value="Unassembled WGS sequence"/>
</dbReference>
<evidence type="ECO:0000313" key="5">
    <source>
        <dbReference type="Proteomes" id="UP000255108"/>
    </source>
</evidence>
<dbReference type="OrthoDB" id="5455619at2"/>
<dbReference type="EMBL" id="UGHR01000001">
    <property type="protein sequence ID" value="STQ90429.1"/>
    <property type="molecule type" value="Genomic_DNA"/>
</dbReference>
<evidence type="ECO:0000313" key="4">
    <source>
        <dbReference type="EMBL" id="TCU87097.1"/>
    </source>
</evidence>
<evidence type="ECO:0000256" key="1">
    <source>
        <dbReference type="ARBA" id="ARBA00022729"/>
    </source>
</evidence>
<organism evidence="3 5">
    <name type="scientific">Iodobacter fluviatilis</name>
    <dbReference type="NCBI Taxonomy" id="537"/>
    <lineage>
        <taxon>Bacteria</taxon>
        <taxon>Pseudomonadati</taxon>
        <taxon>Pseudomonadota</taxon>
        <taxon>Betaproteobacteria</taxon>
        <taxon>Neisseriales</taxon>
        <taxon>Chitinibacteraceae</taxon>
        <taxon>Iodobacter</taxon>
    </lineage>
</organism>
<dbReference type="EMBL" id="SMBT01000005">
    <property type="protein sequence ID" value="TCU87097.1"/>
    <property type="molecule type" value="Genomic_DNA"/>
</dbReference>
<sequence>MKLLLLMLLLPFYVLAGEPLIYADDSYFPVIYKDKEGQSAGILSQLLLHHAKITGTKLEIEHTSWRRAYEFATQGRGGVIGLSKTSARLSLFDYSDPIFDDNINIVVKKGREFPFSKVEDLKGKLVGVHLGASYGEFFDQAVANKMLSADASAVPAVRLKKLLHGRIDCALVGSGQLGLDSIVDADPELKANKSQFVILKHPLVKDTLYLGFAKNMNMLKYLQLFNQSIADAKLKKIIPETID</sequence>
<gene>
    <name evidence="3" type="primary">fliY_4</name>
    <name evidence="4" type="ORF">EV682_105222</name>
    <name evidence="3" type="ORF">NCTC11159_01493</name>
</gene>
<reference evidence="4 6" key="2">
    <citation type="submission" date="2019-03" db="EMBL/GenBank/DDBJ databases">
        <title>Genomic Encyclopedia of Type Strains, Phase IV (KMG-IV): sequencing the most valuable type-strain genomes for metagenomic binning, comparative biology and taxonomic classification.</title>
        <authorList>
            <person name="Goeker M."/>
        </authorList>
    </citation>
    <scope>NUCLEOTIDE SEQUENCE [LARGE SCALE GENOMIC DNA]</scope>
    <source>
        <strain evidence="4 6">DSM 3764</strain>
    </source>
</reference>